<dbReference type="GO" id="GO:0005524">
    <property type="term" value="F:ATP binding"/>
    <property type="evidence" value="ECO:0007669"/>
    <property type="project" value="UniProtKB-KW"/>
</dbReference>
<evidence type="ECO:0000313" key="4">
    <source>
        <dbReference type="EMBL" id="KAK0448163.1"/>
    </source>
</evidence>
<dbReference type="PROSITE" id="PS50893">
    <property type="entry name" value="ABC_TRANSPORTER_2"/>
    <property type="match status" value="1"/>
</dbReference>
<evidence type="ECO:0000256" key="1">
    <source>
        <dbReference type="ARBA" id="ARBA00022741"/>
    </source>
</evidence>
<evidence type="ECO:0000313" key="5">
    <source>
        <dbReference type="Proteomes" id="UP001175226"/>
    </source>
</evidence>
<keyword evidence="5" id="KW-1185">Reference proteome</keyword>
<dbReference type="GO" id="GO:0042626">
    <property type="term" value="F:ATPase-coupled transmembrane transporter activity"/>
    <property type="evidence" value="ECO:0007669"/>
    <property type="project" value="TreeGrafter"/>
</dbReference>
<dbReference type="PANTHER" id="PTHR24221">
    <property type="entry name" value="ATP-BINDING CASSETTE SUB-FAMILY B"/>
    <property type="match status" value="1"/>
</dbReference>
<dbReference type="InterPro" id="IPR027417">
    <property type="entry name" value="P-loop_NTPase"/>
</dbReference>
<keyword evidence="1" id="KW-0547">Nucleotide-binding</keyword>
<protein>
    <submittedName>
        <fullName evidence="4">P-loop containing nucleoside triphosphate hydrolase protein</fullName>
    </submittedName>
</protein>
<comment type="caution">
    <text evidence="4">The sequence shown here is derived from an EMBL/GenBank/DDBJ whole genome shotgun (WGS) entry which is preliminary data.</text>
</comment>
<sequence>MAKNPMNPLDISKRWNRVASSVPFLKRLAIDVYTLDPWLSVLYVLSRIWWGVESAVSLYLSSRLLKTIEACLLEGKPNTGAILNALLARVAALIAATTMRWAIDRIVPPLKSKVDNYFKLYLMQGKAQLLTDVPTSQGPGPKVSARSVWRSISGIVDFASEVAGAAGKLAVIVESSRSSGSPLFAAMCIARPLIISFSSEPFYTLPCLVYTDNEYRQRIQSLRSMSSTKYRSEIIGGDLVNYIISEYKKALSSIGYLSQEEVSMQYSSRSSSPMRNIFYQLLGDFPLIYFSAAAILDPTRFSMSSIAVMQQTSQNLEWSIDSILHKIAYFHEQCQILRSIYEAGEVKNLVRDGSTRYPRSVEEKTKGMSFEIRNLSFCYPGSQRIKPAISNISLSIKPGQLVVIVGGNGSGKSTVIKLLTRLYDPTSPPESILVDGLPLSHYRMSDLRQAMATLTQDHTIFPLSLGENIGLGCVQYVSNDSMIDRAAEMGGAKDLLGKLEKGKDTVLPSRHEALGFNLPDEEDHPLHILLKQLQKTIELSGGEKQRVVAARTFMRFESGTVKFVAVDEPSSALDAEGEESLFNNLLQVREGKTMIFVTHRFGHLTKHADLIV</sequence>
<dbReference type="Pfam" id="PF00005">
    <property type="entry name" value="ABC_tran"/>
    <property type="match status" value="1"/>
</dbReference>
<reference evidence="4" key="1">
    <citation type="submission" date="2023-06" db="EMBL/GenBank/DDBJ databases">
        <authorList>
            <consortium name="Lawrence Berkeley National Laboratory"/>
            <person name="Ahrendt S."/>
            <person name="Sahu N."/>
            <person name="Indic B."/>
            <person name="Wong-Bajracharya J."/>
            <person name="Merenyi Z."/>
            <person name="Ke H.-M."/>
            <person name="Monk M."/>
            <person name="Kocsube S."/>
            <person name="Drula E."/>
            <person name="Lipzen A."/>
            <person name="Balint B."/>
            <person name="Henrissat B."/>
            <person name="Andreopoulos B."/>
            <person name="Martin F.M."/>
            <person name="Harder C.B."/>
            <person name="Rigling D."/>
            <person name="Ford K.L."/>
            <person name="Foster G.D."/>
            <person name="Pangilinan J."/>
            <person name="Papanicolaou A."/>
            <person name="Barry K."/>
            <person name="LaButti K."/>
            <person name="Viragh M."/>
            <person name="Koriabine M."/>
            <person name="Yan M."/>
            <person name="Riley R."/>
            <person name="Champramary S."/>
            <person name="Plett K.L."/>
            <person name="Tsai I.J."/>
            <person name="Slot J."/>
            <person name="Sipos G."/>
            <person name="Plett J."/>
            <person name="Nagy L.G."/>
            <person name="Grigoriev I.V."/>
        </authorList>
    </citation>
    <scope>NUCLEOTIDE SEQUENCE</scope>
    <source>
        <strain evidence="4">FPL87.14</strain>
    </source>
</reference>
<dbReference type="InterPro" id="IPR003439">
    <property type="entry name" value="ABC_transporter-like_ATP-bd"/>
</dbReference>
<gene>
    <name evidence="4" type="ORF">EV421DRAFT_1924267</name>
</gene>
<keyword evidence="4" id="KW-0378">Hydrolase</keyword>
<dbReference type="InterPro" id="IPR003593">
    <property type="entry name" value="AAA+_ATPase"/>
</dbReference>
<evidence type="ECO:0000259" key="3">
    <source>
        <dbReference type="PROSITE" id="PS50893"/>
    </source>
</evidence>
<dbReference type="SMART" id="SM00382">
    <property type="entry name" value="AAA"/>
    <property type="match status" value="1"/>
</dbReference>
<dbReference type="Gene3D" id="3.40.50.300">
    <property type="entry name" value="P-loop containing nucleotide triphosphate hydrolases"/>
    <property type="match status" value="1"/>
</dbReference>
<dbReference type="InterPro" id="IPR039421">
    <property type="entry name" value="Type_1_exporter"/>
</dbReference>
<dbReference type="SUPFAM" id="SSF52540">
    <property type="entry name" value="P-loop containing nucleoside triphosphate hydrolases"/>
    <property type="match status" value="1"/>
</dbReference>
<dbReference type="AlphaFoldDB" id="A0AA39JST6"/>
<dbReference type="PANTHER" id="PTHR24221:SF503">
    <property type="entry name" value="MITOCHONDRIAL POTASSIUM CHANNEL ATP-BINDING SUBUNIT"/>
    <property type="match status" value="1"/>
</dbReference>
<dbReference type="GO" id="GO:0016887">
    <property type="term" value="F:ATP hydrolysis activity"/>
    <property type="evidence" value="ECO:0007669"/>
    <property type="project" value="InterPro"/>
</dbReference>
<feature type="domain" description="ABC transporter" evidence="3">
    <location>
        <begin position="370"/>
        <end position="612"/>
    </location>
</feature>
<organism evidence="4 5">
    <name type="scientific">Armillaria borealis</name>
    <dbReference type="NCBI Taxonomy" id="47425"/>
    <lineage>
        <taxon>Eukaryota</taxon>
        <taxon>Fungi</taxon>
        <taxon>Dikarya</taxon>
        <taxon>Basidiomycota</taxon>
        <taxon>Agaricomycotina</taxon>
        <taxon>Agaricomycetes</taxon>
        <taxon>Agaricomycetidae</taxon>
        <taxon>Agaricales</taxon>
        <taxon>Marasmiineae</taxon>
        <taxon>Physalacriaceae</taxon>
        <taxon>Armillaria</taxon>
    </lineage>
</organism>
<accession>A0AA39JST6</accession>
<dbReference type="Proteomes" id="UP001175226">
    <property type="component" value="Unassembled WGS sequence"/>
</dbReference>
<dbReference type="EMBL" id="JAUEPT010000010">
    <property type="protein sequence ID" value="KAK0448163.1"/>
    <property type="molecule type" value="Genomic_DNA"/>
</dbReference>
<proteinExistence type="predicted"/>
<name>A0AA39JST6_9AGAR</name>
<dbReference type="GO" id="GO:0016020">
    <property type="term" value="C:membrane"/>
    <property type="evidence" value="ECO:0007669"/>
    <property type="project" value="TreeGrafter"/>
</dbReference>
<evidence type="ECO:0000256" key="2">
    <source>
        <dbReference type="ARBA" id="ARBA00022840"/>
    </source>
</evidence>
<keyword evidence="2" id="KW-0067">ATP-binding</keyword>
<dbReference type="CDD" id="cd03228">
    <property type="entry name" value="ABCC_MRP_Like"/>
    <property type="match status" value="1"/>
</dbReference>